<evidence type="ECO:0000313" key="8">
    <source>
        <dbReference type="Proteomes" id="UP000467124"/>
    </source>
</evidence>
<dbReference type="PANTHER" id="PTHR40761">
    <property type="entry name" value="CONSERVED INTEGRAL MEMBRANE ALANINE VALINE AND LEUCINE RICH PROTEIN-RELATED"/>
    <property type="match status" value="1"/>
</dbReference>
<name>A0A7K2IWL6_9ACTN</name>
<evidence type="ECO:0000256" key="5">
    <source>
        <dbReference type="SAM" id="MobiDB-lite"/>
    </source>
</evidence>
<evidence type="ECO:0000256" key="2">
    <source>
        <dbReference type="ARBA" id="ARBA00022692"/>
    </source>
</evidence>
<feature type="transmembrane region" description="Helical" evidence="6">
    <location>
        <begin position="199"/>
        <end position="216"/>
    </location>
</feature>
<organism evidence="7 8">
    <name type="scientific">Nocardiopsis alba</name>
    <dbReference type="NCBI Taxonomy" id="53437"/>
    <lineage>
        <taxon>Bacteria</taxon>
        <taxon>Bacillati</taxon>
        <taxon>Actinomycetota</taxon>
        <taxon>Actinomycetes</taxon>
        <taxon>Streptosporangiales</taxon>
        <taxon>Nocardiopsidaceae</taxon>
        <taxon>Nocardiopsis</taxon>
    </lineage>
</organism>
<evidence type="ECO:0008006" key="9">
    <source>
        <dbReference type="Google" id="ProtNLM"/>
    </source>
</evidence>
<feature type="transmembrane region" description="Helical" evidence="6">
    <location>
        <begin position="78"/>
        <end position="95"/>
    </location>
</feature>
<comment type="caution">
    <text evidence="7">The sequence shown here is derived from an EMBL/GenBank/DDBJ whole genome shotgun (WGS) entry which is preliminary data.</text>
</comment>
<keyword evidence="4 6" id="KW-0472">Membrane</keyword>
<dbReference type="GO" id="GO:0015095">
    <property type="term" value="F:magnesium ion transmembrane transporter activity"/>
    <property type="evidence" value="ECO:0007669"/>
    <property type="project" value="InterPro"/>
</dbReference>
<evidence type="ECO:0000256" key="1">
    <source>
        <dbReference type="ARBA" id="ARBA00004141"/>
    </source>
</evidence>
<keyword evidence="2 6" id="KW-0812">Transmembrane</keyword>
<evidence type="ECO:0000256" key="3">
    <source>
        <dbReference type="ARBA" id="ARBA00022989"/>
    </source>
</evidence>
<evidence type="ECO:0000256" key="6">
    <source>
        <dbReference type="SAM" id="Phobius"/>
    </source>
</evidence>
<dbReference type="NCBIfam" id="NF038012">
    <property type="entry name" value="DMT_1"/>
    <property type="match status" value="1"/>
</dbReference>
<dbReference type="Pfam" id="PF05653">
    <property type="entry name" value="Mg_trans_NIPA"/>
    <property type="match status" value="1"/>
</dbReference>
<feature type="transmembrane region" description="Helical" evidence="6">
    <location>
        <begin position="107"/>
        <end position="126"/>
    </location>
</feature>
<protein>
    <recommendedName>
        <fullName evidence="9">Integral membrane protein</fullName>
    </recommendedName>
</protein>
<feature type="transmembrane region" description="Helical" evidence="6">
    <location>
        <begin position="138"/>
        <end position="157"/>
    </location>
</feature>
<reference evidence="7 8" key="1">
    <citation type="journal article" date="2019" name="Nat. Commun.">
        <title>The antimicrobial potential of Streptomyces from insect microbiomes.</title>
        <authorList>
            <person name="Chevrette M.G."/>
            <person name="Carlson C.M."/>
            <person name="Ortega H.E."/>
            <person name="Thomas C."/>
            <person name="Ananiev G.E."/>
            <person name="Barns K.J."/>
            <person name="Book A.J."/>
            <person name="Cagnazzo J."/>
            <person name="Carlos C."/>
            <person name="Flanigan W."/>
            <person name="Grubbs K.J."/>
            <person name="Horn H.A."/>
            <person name="Hoffmann F.M."/>
            <person name="Klassen J.L."/>
            <person name="Knack J.J."/>
            <person name="Lewin G.R."/>
            <person name="McDonald B.R."/>
            <person name="Muller L."/>
            <person name="Melo W.G.P."/>
            <person name="Pinto-Tomas A.A."/>
            <person name="Schmitz A."/>
            <person name="Wendt-Pienkowski E."/>
            <person name="Wildman S."/>
            <person name="Zhao M."/>
            <person name="Zhang F."/>
            <person name="Bugni T.S."/>
            <person name="Andes D.R."/>
            <person name="Pupo M.T."/>
            <person name="Currie C.R."/>
        </authorList>
    </citation>
    <scope>NUCLEOTIDE SEQUENCE [LARGE SCALE GENOMIC DNA]</scope>
    <source>
        <strain evidence="7 8">SID5840</strain>
    </source>
</reference>
<evidence type="ECO:0000313" key="7">
    <source>
        <dbReference type="EMBL" id="MYR34341.1"/>
    </source>
</evidence>
<dbReference type="GO" id="GO:0016020">
    <property type="term" value="C:membrane"/>
    <property type="evidence" value="ECO:0007669"/>
    <property type="project" value="UniProtKB-SubCell"/>
</dbReference>
<feature type="transmembrane region" description="Helical" evidence="6">
    <location>
        <begin position="228"/>
        <end position="249"/>
    </location>
</feature>
<feature type="region of interest" description="Disordered" evidence="5">
    <location>
        <begin position="282"/>
        <end position="305"/>
    </location>
</feature>
<sequence>MDMAHPWFGIGLGVLSCVAYTAAAVTQWRLDTILSTPLTTRRAVFDLLRHPLWWIATLLNVARSVFQVGALALAPLSVVQPLGVLVLVFSVPWAARLDRRSVTAREWKGVLLTVLALTVLLAIATTGGAGRTLDPGEALGLTLGSLALLGAGAWIAGLTSPARRGPLSGVLAGAAFGIASALAKTAVDTTSGGGSAVEALPSVLGTALVALLGLFLSQAAYRGLEPGAPLGATVFANPVTATVIAIVLLGETYGGGPVGAGVALLCVLLCGYGLTLLTSVRETGSGSTSMDRPPLPSAPAKEAHR</sequence>
<dbReference type="AlphaFoldDB" id="A0A7K2IWL6"/>
<dbReference type="EMBL" id="WWHY01000001">
    <property type="protein sequence ID" value="MYR34341.1"/>
    <property type="molecule type" value="Genomic_DNA"/>
</dbReference>
<evidence type="ECO:0000256" key="4">
    <source>
        <dbReference type="ARBA" id="ARBA00023136"/>
    </source>
</evidence>
<keyword evidence="3 6" id="KW-1133">Transmembrane helix</keyword>
<gene>
    <name evidence="7" type="ORF">GTW20_19335</name>
</gene>
<feature type="transmembrane region" description="Helical" evidence="6">
    <location>
        <begin position="6"/>
        <end position="30"/>
    </location>
</feature>
<feature type="transmembrane region" description="Helical" evidence="6">
    <location>
        <begin position="169"/>
        <end position="187"/>
    </location>
</feature>
<accession>A0A7K2IWL6</accession>
<feature type="transmembrane region" description="Helical" evidence="6">
    <location>
        <begin position="261"/>
        <end position="280"/>
    </location>
</feature>
<dbReference type="InterPro" id="IPR008521">
    <property type="entry name" value="Mg_trans_NIPA"/>
</dbReference>
<dbReference type="PANTHER" id="PTHR40761:SF1">
    <property type="entry name" value="CONSERVED INTEGRAL MEMBRANE ALANINE VALINE AND LEUCINE RICH PROTEIN-RELATED"/>
    <property type="match status" value="1"/>
</dbReference>
<comment type="subcellular location">
    <subcellularLocation>
        <location evidence="1">Membrane</location>
        <topology evidence="1">Multi-pass membrane protein</topology>
    </subcellularLocation>
</comment>
<proteinExistence type="predicted"/>
<dbReference type="Proteomes" id="UP000467124">
    <property type="component" value="Unassembled WGS sequence"/>
</dbReference>